<sequence length="169" mass="19439">MKTLYLHGLESTGLTQKKRAVLEKNLNTKDIDAPVFDYYEKEVENKIWNLFNDGNYDLIIGSSTGSMVAHSLIAQKPTKAILINPAFSHEIVDKLMPNLTRSRDVGESSFYVFGELDKTVPRNGTLDYLNVIYLPEDRHLIVKGMEHQIRPEEMNVIFSDTKIRMFLFK</sequence>
<organism evidence="1 2">
    <name type="scientific">Halosquirtibacter laminarini</name>
    <dbReference type="NCBI Taxonomy" id="3374600"/>
    <lineage>
        <taxon>Bacteria</taxon>
        <taxon>Pseudomonadati</taxon>
        <taxon>Bacteroidota</taxon>
        <taxon>Bacteroidia</taxon>
        <taxon>Marinilabiliales</taxon>
        <taxon>Prolixibacteraceae</taxon>
        <taxon>Halosquirtibacter</taxon>
    </lineage>
</organism>
<reference evidence="1" key="1">
    <citation type="submission" date="2021-08" db="EMBL/GenBank/DDBJ databases">
        <title>Novel anaerobic bacterium isolated from sea squirt in East Sea, Republic of Korea.</title>
        <authorList>
            <person name="Nguyen T.H."/>
            <person name="Li Z."/>
            <person name="Lee Y.-J."/>
            <person name="Ko J."/>
            <person name="Kim S.-G."/>
        </authorList>
    </citation>
    <scope>NUCLEOTIDE SEQUENCE</scope>
    <source>
        <strain evidence="1">KCTC 25031</strain>
    </source>
</reference>
<protein>
    <submittedName>
        <fullName evidence="1">Uncharacterized protein</fullName>
    </submittedName>
</protein>
<name>A0AC61NPQ8_9BACT</name>
<keyword evidence="2" id="KW-1185">Reference proteome</keyword>
<accession>A0AC61NPQ8</accession>
<gene>
    <name evidence="1" type="ORF">K4L44_07870</name>
</gene>
<dbReference type="EMBL" id="CP081303">
    <property type="protein sequence ID" value="QZE15740.1"/>
    <property type="molecule type" value="Genomic_DNA"/>
</dbReference>
<evidence type="ECO:0000313" key="2">
    <source>
        <dbReference type="Proteomes" id="UP000826212"/>
    </source>
</evidence>
<dbReference type="Proteomes" id="UP000826212">
    <property type="component" value="Chromosome"/>
</dbReference>
<evidence type="ECO:0000313" key="1">
    <source>
        <dbReference type="EMBL" id="QZE15740.1"/>
    </source>
</evidence>
<proteinExistence type="predicted"/>